<feature type="compositionally biased region" description="Low complexity" evidence="1">
    <location>
        <begin position="122"/>
        <end position="132"/>
    </location>
</feature>
<dbReference type="EMBL" id="CAJNDS010001213">
    <property type="protein sequence ID" value="CAE7251940.1"/>
    <property type="molecule type" value="Genomic_DNA"/>
</dbReference>
<feature type="compositionally biased region" description="Low complexity" evidence="1">
    <location>
        <begin position="228"/>
        <end position="237"/>
    </location>
</feature>
<protein>
    <submittedName>
        <fullName evidence="2">Uncharacterized protein</fullName>
    </submittedName>
</protein>
<feature type="region of interest" description="Disordered" evidence="1">
    <location>
        <begin position="1"/>
        <end position="148"/>
    </location>
</feature>
<keyword evidence="3" id="KW-1185">Reference proteome</keyword>
<proteinExistence type="predicted"/>
<accession>A0A812LRJ0</accession>
<sequence>MSPKRRANHPATPPSKRRKSRLSEDDISDDSYARMEREIFDSPSETPAEDGDATSRHHVAGRGAGTSTGSRASADIPKPSMPTPRPETASMDSGISTGRGASADIPQATTPSTPAKAPWNPRPVTSTTTPRPFLSRGGPPPPTGAPPLSIPGTVGFGVGHPPIADVGQRLQTWHLEFNEGPTISVAGQPTRSWFFHLRQGFVHNVDGALTAHHDVVLEPVRVVRGTSLPMSTTSMPSQITSERTPPRAED</sequence>
<reference evidence="2" key="1">
    <citation type="submission" date="2021-02" db="EMBL/GenBank/DDBJ databases">
        <authorList>
            <person name="Dougan E. K."/>
            <person name="Rhodes N."/>
            <person name="Thang M."/>
            <person name="Chan C."/>
        </authorList>
    </citation>
    <scope>NUCLEOTIDE SEQUENCE</scope>
</reference>
<feature type="region of interest" description="Disordered" evidence="1">
    <location>
        <begin position="228"/>
        <end position="250"/>
    </location>
</feature>
<evidence type="ECO:0000313" key="3">
    <source>
        <dbReference type="Proteomes" id="UP000604046"/>
    </source>
</evidence>
<name>A0A812LRJ0_9DINO</name>
<evidence type="ECO:0000313" key="2">
    <source>
        <dbReference type="EMBL" id="CAE7251940.1"/>
    </source>
</evidence>
<comment type="caution">
    <text evidence="2">The sequence shown here is derived from an EMBL/GenBank/DDBJ whole genome shotgun (WGS) entry which is preliminary data.</text>
</comment>
<dbReference type="AlphaFoldDB" id="A0A812LRJ0"/>
<feature type="compositionally biased region" description="Basic and acidic residues" evidence="1">
    <location>
        <begin position="31"/>
        <end position="40"/>
    </location>
</feature>
<feature type="compositionally biased region" description="Pro residues" evidence="1">
    <location>
        <begin position="138"/>
        <end position="148"/>
    </location>
</feature>
<gene>
    <name evidence="2" type="ORF">SNAT2548_LOCUS12530</name>
</gene>
<organism evidence="2 3">
    <name type="scientific">Symbiodinium natans</name>
    <dbReference type="NCBI Taxonomy" id="878477"/>
    <lineage>
        <taxon>Eukaryota</taxon>
        <taxon>Sar</taxon>
        <taxon>Alveolata</taxon>
        <taxon>Dinophyceae</taxon>
        <taxon>Suessiales</taxon>
        <taxon>Symbiodiniaceae</taxon>
        <taxon>Symbiodinium</taxon>
    </lineage>
</organism>
<evidence type="ECO:0000256" key="1">
    <source>
        <dbReference type="SAM" id="MobiDB-lite"/>
    </source>
</evidence>
<dbReference type="Proteomes" id="UP000604046">
    <property type="component" value="Unassembled WGS sequence"/>
</dbReference>